<gene>
    <name evidence="2" type="ORF">EZS28_042840</name>
</gene>
<evidence type="ECO:0000256" key="1">
    <source>
        <dbReference type="SAM" id="MobiDB-lite"/>
    </source>
</evidence>
<reference evidence="2 3" key="1">
    <citation type="submission" date="2019-03" db="EMBL/GenBank/DDBJ databases">
        <title>Single cell metagenomics reveals metabolic interactions within the superorganism composed of flagellate Streblomastix strix and complex community of Bacteroidetes bacteria on its surface.</title>
        <authorList>
            <person name="Treitli S.C."/>
            <person name="Kolisko M."/>
            <person name="Husnik F."/>
            <person name="Keeling P."/>
            <person name="Hampl V."/>
        </authorList>
    </citation>
    <scope>NUCLEOTIDE SEQUENCE [LARGE SCALE GENOMIC DNA]</scope>
    <source>
        <strain evidence="2">ST1C</strain>
    </source>
</reference>
<accession>A0A5J4TUK9</accession>
<organism evidence="2 3">
    <name type="scientific">Streblomastix strix</name>
    <dbReference type="NCBI Taxonomy" id="222440"/>
    <lineage>
        <taxon>Eukaryota</taxon>
        <taxon>Metamonada</taxon>
        <taxon>Preaxostyla</taxon>
        <taxon>Oxymonadida</taxon>
        <taxon>Streblomastigidae</taxon>
        <taxon>Streblomastix</taxon>
    </lineage>
</organism>
<protein>
    <submittedName>
        <fullName evidence="2">Uncharacterized protein</fullName>
    </submittedName>
</protein>
<dbReference type="AlphaFoldDB" id="A0A5J4TUK9"/>
<dbReference type="Proteomes" id="UP000324800">
    <property type="component" value="Unassembled WGS sequence"/>
</dbReference>
<proteinExistence type="predicted"/>
<feature type="compositionally biased region" description="Acidic residues" evidence="1">
    <location>
        <begin position="64"/>
        <end position="76"/>
    </location>
</feature>
<feature type="non-terminal residue" evidence="2">
    <location>
        <position position="86"/>
    </location>
</feature>
<evidence type="ECO:0000313" key="3">
    <source>
        <dbReference type="Proteomes" id="UP000324800"/>
    </source>
</evidence>
<comment type="caution">
    <text evidence="2">The sequence shown here is derived from an EMBL/GenBank/DDBJ whole genome shotgun (WGS) entry which is preliminary data.</text>
</comment>
<evidence type="ECO:0000313" key="2">
    <source>
        <dbReference type="EMBL" id="KAA6361632.1"/>
    </source>
</evidence>
<dbReference type="EMBL" id="SNRW01025282">
    <property type="protein sequence ID" value="KAA6361632.1"/>
    <property type="molecule type" value="Genomic_DNA"/>
</dbReference>
<feature type="region of interest" description="Disordered" evidence="1">
    <location>
        <begin position="56"/>
        <end position="86"/>
    </location>
</feature>
<sequence>MQIGKQIKIFEDGQKAPKVLTQAQQNKLLQMPTVIKQQDERLMYQDDNRRYSVNFLQKASSADQLDDEEDESEEQQEIQQPIVKKK</sequence>
<name>A0A5J4TUK9_9EUKA</name>